<dbReference type="AlphaFoldDB" id="A0A6S6ZF87"/>
<dbReference type="PANTHER" id="PTHR35010:SF2">
    <property type="entry name" value="BLL4672 PROTEIN"/>
    <property type="match status" value="1"/>
</dbReference>
<dbReference type="Gene3D" id="3.30.450.180">
    <property type="match status" value="1"/>
</dbReference>
<evidence type="ECO:0000313" key="3">
    <source>
        <dbReference type="Proteomes" id="UP000494111"/>
    </source>
</evidence>
<dbReference type="InterPro" id="IPR041413">
    <property type="entry name" value="MLTR_LBD"/>
</dbReference>
<reference evidence="2 3" key="1">
    <citation type="submission" date="2020-04" db="EMBL/GenBank/DDBJ databases">
        <authorList>
            <person name="De Canck E."/>
        </authorList>
    </citation>
    <scope>NUCLEOTIDE SEQUENCE [LARGE SCALE GENOMIC DNA]</scope>
    <source>
        <strain evidence="2 3">LMG 3458</strain>
    </source>
</reference>
<gene>
    <name evidence="2" type="ORF">LMG3458_01129</name>
</gene>
<sequence length="328" mass="36683">MPRSRKSDTVSDATPEVASDVTPIAASAGAVDAVFASTSPSAARLDRTRTDLAEFLRLRRERLSPAALGLPAGGRRRTPGLRREEVAALAGVGLAWYTWFEQGRNISVSATFLENLARVLKLDAAERRHLYLLAHQRPPAEPGRTWCTVPPQVRRLMDDLPTRPAYILNLRWDVVVWNAAAERVFGFGAQAPGRRNLLWMLFTDPAMRQLFVDWPAQAPAMLSTFRRDFASAAGVPDIAELVDELERVSPDFKTWWREHDVHGNCMGVRSLHIDPLGDVAFEHSTLSVDESRHLRLVVYAPAPDEPQARAFAQWLSRKPARQPRGSRE</sequence>
<dbReference type="SMART" id="SM00530">
    <property type="entry name" value="HTH_XRE"/>
    <property type="match status" value="1"/>
</dbReference>
<dbReference type="InterPro" id="IPR010982">
    <property type="entry name" value="Lambda_DNA-bd_dom_sf"/>
</dbReference>
<feature type="domain" description="HTH cro/C1-type" evidence="1">
    <location>
        <begin position="55"/>
        <end position="127"/>
    </location>
</feature>
<evidence type="ECO:0000313" key="2">
    <source>
        <dbReference type="EMBL" id="CAB3671680.1"/>
    </source>
</evidence>
<dbReference type="Pfam" id="PF17765">
    <property type="entry name" value="MLTR_LBD"/>
    <property type="match status" value="1"/>
</dbReference>
<dbReference type="Proteomes" id="UP000494111">
    <property type="component" value="Unassembled WGS sequence"/>
</dbReference>
<dbReference type="CDD" id="cd00093">
    <property type="entry name" value="HTH_XRE"/>
    <property type="match status" value="1"/>
</dbReference>
<dbReference type="EMBL" id="CADIJO010000003">
    <property type="protein sequence ID" value="CAB3671680.1"/>
    <property type="molecule type" value="Genomic_DNA"/>
</dbReference>
<dbReference type="Gene3D" id="1.10.260.40">
    <property type="entry name" value="lambda repressor-like DNA-binding domains"/>
    <property type="match status" value="1"/>
</dbReference>
<proteinExistence type="predicted"/>
<evidence type="ECO:0000259" key="1">
    <source>
        <dbReference type="SMART" id="SM00530"/>
    </source>
</evidence>
<dbReference type="Pfam" id="PF13560">
    <property type="entry name" value="HTH_31"/>
    <property type="match status" value="1"/>
</dbReference>
<dbReference type="InterPro" id="IPR001387">
    <property type="entry name" value="Cro/C1-type_HTH"/>
</dbReference>
<dbReference type="GO" id="GO:0003677">
    <property type="term" value="F:DNA binding"/>
    <property type="evidence" value="ECO:0007669"/>
    <property type="project" value="InterPro"/>
</dbReference>
<protein>
    <recommendedName>
        <fullName evidence="1">HTH cro/C1-type domain-containing protein</fullName>
    </recommendedName>
</protein>
<dbReference type="PANTHER" id="PTHR35010">
    <property type="entry name" value="BLL4672 PROTEIN-RELATED"/>
    <property type="match status" value="1"/>
</dbReference>
<dbReference type="RefSeq" id="WP_246288595.1">
    <property type="nucleotide sequence ID" value="NZ_CADIJO010000003.1"/>
</dbReference>
<accession>A0A6S6ZF87</accession>
<dbReference type="SUPFAM" id="SSF47413">
    <property type="entry name" value="lambda repressor-like DNA-binding domains"/>
    <property type="match status" value="1"/>
</dbReference>
<name>A0A6S6ZF87_9BURK</name>
<organism evidence="2 3">
    <name type="scientific">Achromobacter deleyi</name>
    <dbReference type="NCBI Taxonomy" id="1353891"/>
    <lineage>
        <taxon>Bacteria</taxon>
        <taxon>Pseudomonadati</taxon>
        <taxon>Pseudomonadota</taxon>
        <taxon>Betaproteobacteria</taxon>
        <taxon>Burkholderiales</taxon>
        <taxon>Alcaligenaceae</taxon>
        <taxon>Achromobacter</taxon>
    </lineage>
</organism>